<reference evidence="1 2" key="1">
    <citation type="journal article" date="2021" name="Microbiol. Resour. Announc.">
        <title>Complete Genome Sequences of Two Rhodococcus sp. Strains with Large and Linear Chromosomes, Isolated from Apple Rhizosphere.</title>
        <authorList>
            <person name="Benning S."/>
            <person name="Brugnone N."/>
            <person name="Siani R."/>
            <person name="Kublik S."/>
            <person name="Schloter M."/>
            <person name="Rad V."/>
        </authorList>
    </citation>
    <scope>NUCLEOTIDE SEQUENCE [LARGE SCALE GENOMIC DNA]</scope>
    <source>
        <strain evidence="1 2">R79</strain>
    </source>
</reference>
<name>A0A974ZRP1_9NOCA</name>
<dbReference type="InterPro" id="IPR025447">
    <property type="entry name" value="DUF4192"/>
</dbReference>
<organism evidence="1 2">
    <name type="scientific">Rhodococcus pseudokoreensis</name>
    <dbReference type="NCBI Taxonomy" id="2811421"/>
    <lineage>
        <taxon>Bacteria</taxon>
        <taxon>Bacillati</taxon>
        <taxon>Actinomycetota</taxon>
        <taxon>Actinomycetes</taxon>
        <taxon>Mycobacteriales</taxon>
        <taxon>Nocardiaceae</taxon>
        <taxon>Rhodococcus</taxon>
    </lineage>
</organism>
<accession>A0A974ZRP1</accession>
<reference evidence="1 2" key="2">
    <citation type="journal article" date="2022" name="Arch. Microbiol.">
        <title>Rhodococcus pseudokoreensis sp. nov. isolated from the rhizosphere of young M26 apple rootstocks.</title>
        <authorList>
            <person name="Kampfer P."/>
            <person name="Glaeser S.P."/>
            <person name="Blom J."/>
            <person name="Wolf J."/>
            <person name="Benning S."/>
            <person name="Schloter M."/>
            <person name="Neumann-Schaal M."/>
        </authorList>
    </citation>
    <scope>NUCLEOTIDE SEQUENCE [LARGE SCALE GENOMIC DNA]</scope>
    <source>
        <strain evidence="1 2">R79</strain>
    </source>
</reference>
<sequence>MIRLTTATDVLTAIPALLGFTPVQSIVTILLGGESEVDGMTGARLVLVSRYDADQDAEIPAERLCGIAARENATGVILTVVAGGTGAATALDNMTSLRDRLEAEGVAPMLSLYTAELTEGAMWVNLDTLERGAVPDPTTSAVHAAAVFDGRNVATSRAAVAARYGLAAEADPRIAARVAAEQGDDFARATITEFAVVIRNGEIPSADLAARVGLVAASGPTQRDAFLGLAHYGAAEAHAAMILVATQVRGHARVQTLTITAYFAYIAGTGPDAGIAIDAARASAEDAHEAETRLLDLLDIAWHRAMHPDTIAGLTAAGIESAQKLGVEFD</sequence>
<evidence type="ECO:0000313" key="1">
    <source>
        <dbReference type="EMBL" id="QSE87865.1"/>
    </source>
</evidence>
<evidence type="ECO:0000313" key="2">
    <source>
        <dbReference type="Proteomes" id="UP000662986"/>
    </source>
</evidence>
<keyword evidence="2" id="KW-1185">Reference proteome</keyword>
<dbReference type="Proteomes" id="UP000662986">
    <property type="component" value="Plasmid unnamed2"/>
</dbReference>
<keyword evidence="1" id="KW-0614">Plasmid</keyword>
<gene>
    <name evidence="1" type="ORF">JWS13_04415</name>
</gene>
<proteinExistence type="predicted"/>
<protein>
    <submittedName>
        <fullName evidence="1">DUF4192 domain-containing protein</fullName>
    </submittedName>
</protein>
<geneLocation type="plasmid" evidence="1 2">
    <name>unnamed2</name>
</geneLocation>
<dbReference type="EMBL" id="CP070617">
    <property type="protein sequence ID" value="QSE87865.1"/>
    <property type="molecule type" value="Genomic_DNA"/>
</dbReference>
<dbReference type="Pfam" id="PF13830">
    <property type="entry name" value="DUF4192"/>
    <property type="match status" value="1"/>
</dbReference>
<dbReference type="RefSeq" id="WP_206004629.1">
    <property type="nucleotide sequence ID" value="NZ_CP070617.1"/>
</dbReference>